<dbReference type="PROSITE" id="PS50892">
    <property type="entry name" value="V_SNARE"/>
    <property type="match status" value="1"/>
</dbReference>
<dbReference type="GO" id="GO:0012505">
    <property type="term" value="C:endomembrane system"/>
    <property type="evidence" value="ECO:0007669"/>
    <property type="project" value="UniProtKB-SubCell"/>
</dbReference>
<evidence type="ECO:0000256" key="4">
    <source>
        <dbReference type="ARBA" id="ARBA00022927"/>
    </source>
</evidence>
<keyword evidence="6 11" id="KW-0472">Membrane</keyword>
<comment type="caution">
    <text evidence="14">The sequence shown here is derived from an EMBL/GenBank/DDBJ whole genome shotgun (WGS) entry which is preliminary data.</text>
</comment>
<evidence type="ECO:0008006" key="16">
    <source>
        <dbReference type="Google" id="ProtNLM"/>
    </source>
</evidence>
<keyword evidence="9 10" id="KW-0175">Coiled coil</keyword>
<reference evidence="14 15" key="1">
    <citation type="submission" date="2017-08" db="EMBL/GenBank/DDBJ databases">
        <title>Acidophilic green algal genome provides insights into adaptation to an acidic environment.</title>
        <authorList>
            <person name="Hirooka S."/>
            <person name="Hirose Y."/>
            <person name="Kanesaki Y."/>
            <person name="Higuchi S."/>
            <person name="Fujiwara T."/>
            <person name="Onuma R."/>
            <person name="Era A."/>
            <person name="Ohbayashi R."/>
            <person name="Uzuka A."/>
            <person name="Nozaki H."/>
            <person name="Yoshikawa H."/>
            <person name="Miyagishima S.Y."/>
        </authorList>
    </citation>
    <scope>NUCLEOTIDE SEQUENCE [LARGE SCALE GENOMIC DNA]</scope>
    <source>
        <strain evidence="14 15">NIES-2499</strain>
    </source>
</reference>
<dbReference type="CDD" id="cd14824">
    <property type="entry name" value="Longin"/>
    <property type="match status" value="1"/>
</dbReference>
<dbReference type="InterPro" id="IPR042855">
    <property type="entry name" value="V_SNARE_CC"/>
</dbReference>
<protein>
    <recommendedName>
        <fullName evidence="16">V-SNARE coiled-coil homology domain-containing protein</fullName>
    </recommendedName>
</protein>
<dbReference type="SUPFAM" id="SSF64356">
    <property type="entry name" value="SNARE-like"/>
    <property type="match status" value="1"/>
</dbReference>
<dbReference type="InterPro" id="IPR011012">
    <property type="entry name" value="Longin-like_dom_sf"/>
</dbReference>
<evidence type="ECO:0000256" key="11">
    <source>
        <dbReference type="SAM" id="Phobius"/>
    </source>
</evidence>
<dbReference type="Gene3D" id="1.20.5.110">
    <property type="match status" value="1"/>
</dbReference>
<evidence type="ECO:0000256" key="9">
    <source>
        <dbReference type="PROSITE-ProRule" id="PRU00290"/>
    </source>
</evidence>
<evidence type="ECO:0000256" key="5">
    <source>
        <dbReference type="ARBA" id="ARBA00022989"/>
    </source>
</evidence>
<dbReference type="PANTHER" id="PTHR21136:SF168">
    <property type="entry name" value="VESICLE-ASSOCIATED MEMBRANE PROTEIN 9"/>
    <property type="match status" value="1"/>
</dbReference>
<dbReference type="PRINTS" id="PR00219">
    <property type="entry name" value="SYNAPTOBREVN"/>
</dbReference>
<feature type="coiled-coil region" evidence="10">
    <location>
        <begin position="155"/>
        <end position="182"/>
    </location>
</feature>
<dbReference type="GO" id="GO:0015031">
    <property type="term" value="P:protein transport"/>
    <property type="evidence" value="ECO:0007669"/>
    <property type="project" value="UniProtKB-KW"/>
</dbReference>
<evidence type="ECO:0000256" key="8">
    <source>
        <dbReference type="ARBA" id="ARBA00046280"/>
    </source>
</evidence>
<evidence type="ECO:0000256" key="2">
    <source>
        <dbReference type="ARBA" id="ARBA00022448"/>
    </source>
</evidence>
<dbReference type="OrthoDB" id="248747at2759"/>
<evidence type="ECO:0000256" key="10">
    <source>
        <dbReference type="SAM" id="Coils"/>
    </source>
</evidence>
<accession>A0A250WTD9</accession>
<dbReference type="PROSITE" id="PS00417">
    <property type="entry name" value="SYNAPTOBREVIN"/>
    <property type="match status" value="1"/>
</dbReference>
<comment type="similarity">
    <text evidence="1">Belongs to the synaptobrevin family.</text>
</comment>
<dbReference type="Proteomes" id="UP000232323">
    <property type="component" value="Unassembled WGS sequence"/>
</dbReference>
<dbReference type="SMART" id="SM01270">
    <property type="entry name" value="Longin"/>
    <property type="match status" value="1"/>
</dbReference>
<keyword evidence="2" id="KW-0813">Transport</keyword>
<evidence type="ECO:0000259" key="13">
    <source>
        <dbReference type="PROSITE" id="PS50892"/>
    </source>
</evidence>
<feature type="transmembrane region" description="Helical" evidence="11">
    <location>
        <begin position="190"/>
        <end position="214"/>
    </location>
</feature>
<dbReference type="Pfam" id="PF13774">
    <property type="entry name" value="Longin"/>
    <property type="match status" value="1"/>
</dbReference>
<evidence type="ECO:0000256" key="7">
    <source>
        <dbReference type="ARBA" id="ARBA00037493"/>
    </source>
</evidence>
<sequence length="222" mass="25469">MPLIYSFVARETTVLAEYTPFSGNFNTVAIECLQRITNPEAKFTIACDRHTFNFLVNNGFTYLVVADEAYGRQIPFAFLERVRDEFEEKFSEKGQSAAAHSLDRSFGSRLKSHMDYCMSHPEEISKIASVQKKVNDVKDVMMENIEKVLERGEKIELLVDKTDQLQNQAEQFQKKGKQLRRAMWWQNCRVKIIVLAVILVLAVVIFLAACFYGGNNCTKNHP</sequence>
<comment type="function">
    <text evidence="7">Involved in the targeting and/or fusion of transport vesicles to their target membrane.</text>
</comment>
<dbReference type="CDD" id="cd15843">
    <property type="entry name" value="R-SNARE"/>
    <property type="match status" value="1"/>
</dbReference>
<keyword evidence="15" id="KW-1185">Reference proteome</keyword>
<dbReference type="Pfam" id="PF00957">
    <property type="entry name" value="Synaptobrevin"/>
    <property type="match status" value="1"/>
</dbReference>
<proteinExistence type="inferred from homology"/>
<dbReference type="InterPro" id="IPR051097">
    <property type="entry name" value="Synaptobrevin-like_transport"/>
</dbReference>
<dbReference type="Gene3D" id="3.30.450.50">
    <property type="entry name" value="Longin domain"/>
    <property type="match status" value="1"/>
</dbReference>
<dbReference type="PROSITE" id="PS50859">
    <property type="entry name" value="LONGIN"/>
    <property type="match status" value="1"/>
</dbReference>
<dbReference type="GO" id="GO:0005737">
    <property type="term" value="C:cytoplasm"/>
    <property type="evidence" value="ECO:0007669"/>
    <property type="project" value="UniProtKB-ARBA"/>
</dbReference>
<feature type="domain" description="Longin" evidence="12">
    <location>
        <begin position="7"/>
        <end position="110"/>
    </location>
</feature>
<dbReference type="STRING" id="1157962.A0A250WTD9"/>
<dbReference type="InterPro" id="IPR001388">
    <property type="entry name" value="Synaptobrevin-like"/>
</dbReference>
<keyword evidence="4" id="KW-0653">Protein transport</keyword>
<dbReference type="FunFam" id="3.30.450.50:FF:000014">
    <property type="entry name" value="vesicle-associated membrane protein 727"/>
    <property type="match status" value="1"/>
</dbReference>
<evidence type="ECO:0000259" key="12">
    <source>
        <dbReference type="PROSITE" id="PS50859"/>
    </source>
</evidence>
<evidence type="ECO:0000256" key="6">
    <source>
        <dbReference type="ARBA" id="ARBA00023136"/>
    </source>
</evidence>
<feature type="domain" description="V-SNARE coiled-coil homology" evidence="13">
    <location>
        <begin position="126"/>
        <end position="186"/>
    </location>
</feature>
<dbReference type="AlphaFoldDB" id="A0A250WTD9"/>
<keyword evidence="5 11" id="KW-1133">Transmembrane helix</keyword>
<dbReference type="PANTHER" id="PTHR21136">
    <property type="entry name" value="SNARE PROTEINS"/>
    <property type="match status" value="1"/>
</dbReference>
<name>A0A250WTD9_9CHLO</name>
<comment type="subcellular location">
    <subcellularLocation>
        <location evidence="8">Endomembrane system</location>
        <topology evidence="8">Single-pass type IV membrane protein</topology>
    </subcellularLocation>
</comment>
<gene>
    <name evidence="14" type="ORF">CEUSTIGMA_g1538.t1</name>
</gene>
<dbReference type="GO" id="GO:0016192">
    <property type="term" value="P:vesicle-mediated transport"/>
    <property type="evidence" value="ECO:0007669"/>
    <property type="project" value="InterPro"/>
</dbReference>
<dbReference type="FunFam" id="1.20.5.110:FF:000004">
    <property type="entry name" value="Vesicle-associated membrane protein 7"/>
    <property type="match status" value="1"/>
</dbReference>
<organism evidence="14 15">
    <name type="scientific">Chlamydomonas eustigma</name>
    <dbReference type="NCBI Taxonomy" id="1157962"/>
    <lineage>
        <taxon>Eukaryota</taxon>
        <taxon>Viridiplantae</taxon>
        <taxon>Chlorophyta</taxon>
        <taxon>core chlorophytes</taxon>
        <taxon>Chlorophyceae</taxon>
        <taxon>CS clade</taxon>
        <taxon>Chlamydomonadales</taxon>
        <taxon>Chlamydomonadaceae</taxon>
        <taxon>Chlamydomonas</taxon>
    </lineage>
</organism>
<evidence type="ECO:0000313" key="15">
    <source>
        <dbReference type="Proteomes" id="UP000232323"/>
    </source>
</evidence>
<dbReference type="EMBL" id="BEGY01000006">
    <property type="protein sequence ID" value="GAX74088.1"/>
    <property type="molecule type" value="Genomic_DNA"/>
</dbReference>
<keyword evidence="3 11" id="KW-0812">Transmembrane</keyword>
<evidence type="ECO:0000256" key="1">
    <source>
        <dbReference type="ARBA" id="ARBA00008025"/>
    </source>
</evidence>
<evidence type="ECO:0000256" key="3">
    <source>
        <dbReference type="ARBA" id="ARBA00022692"/>
    </source>
</evidence>
<dbReference type="GO" id="GO:0016020">
    <property type="term" value="C:membrane"/>
    <property type="evidence" value="ECO:0007669"/>
    <property type="project" value="InterPro"/>
</dbReference>
<dbReference type="InterPro" id="IPR010908">
    <property type="entry name" value="Longin_dom"/>
</dbReference>
<dbReference type="SUPFAM" id="SSF58038">
    <property type="entry name" value="SNARE fusion complex"/>
    <property type="match status" value="1"/>
</dbReference>
<evidence type="ECO:0000313" key="14">
    <source>
        <dbReference type="EMBL" id="GAX74088.1"/>
    </source>
</evidence>